<keyword evidence="2" id="KW-1185">Reference proteome</keyword>
<dbReference type="Proteomes" id="UP000181917">
    <property type="component" value="Unassembled WGS sequence"/>
</dbReference>
<name>A0A1H0ZL78_9MICC</name>
<sequence length="44" mass="4610">MAIRSTDVTVEQAAKRASPSAILRQNPVIAVGSTLTLTRTVGTQ</sequence>
<gene>
    <name evidence="1" type="ORF">SAMN04489742_0427</name>
</gene>
<dbReference type="AlphaFoldDB" id="A0A1H0ZL78"/>
<dbReference type="EMBL" id="FNKH01000002">
    <property type="protein sequence ID" value="SDQ28124.1"/>
    <property type="molecule type" value="Genomic_DNA"/>
</dbReference>
<reference evidence="1 2" key="1">
    <citation type="submission" date="2016-10" db="EMBL/GenBank/DDBJ databases">
        <authorList>
            <person name="de Groot N.N."/>
        </authorList>
    </citation>
    <scope>NUCLEOTIDE SEQUENCE [LARGE SCALE GENOMIC DNA]</scope>
    <source>
        <strain evidence="1 2">DSM 20117</strain>
    </source>
</reference>
<evidence type="ECO:0000313" key="1">
    <source>
        <dbReference type="EMBL" id="SDQ28124.1"/>
    </source>
</evidence>
<organism evidence="1 2">
    <name type="scientific">Crystallibacter crystallopoietes</name>
    <dbReference type="NCBI Taxonomy" id="37928"/>
    <lineage>
        <taxon>Bacteria</taxon>
        <taxon>Bacillati</taxon>
        <taxon>Actinomycetota</taxon>
        <taxon>Actinomycetes</taxon>
        <taxon>Micrococcales</taxon>
        <taxon>Micrococcaceae</taxon>
        <taxon>Crystallibacter</taxon>
    </lineage>
</organism>
<evidence type="ECO:0000313" key="2">
    <source>
        <dbReference type="Proteomes" id="UP000181917"/>
    </source>
</evidence>
<dbReference type="STRING" id="37928.SAMN04489742_0427"/>
<protein>
    <submittedName>
        <fullName evidence="1">Uncharacterized protein</fullName>
    </submittedName>
</protein>
<accession>A0A1H0ZL78</accession>
<proteinExistence type="predicted"/>